<evidence type="ECO:0000313" key="3">
    <source>
        <dbReference type="Proteomes" id="UP000620147"/>
    </source>
</evidence>
<gene>
    <name evidence="2" type="ORF">BUFA31_28350</name>
</gene>
<keyword evidence="3" id="KW-1185">Reference proteome</keyword>
<organism evidence="2 3">
    <name type="scientific">Butyricicoccus faecihominis</name>
    <dbReference type="NCBI Taxonomy" id="1712515"/>
    <lineage>
        <taxon>Bacteria</taxon>
        <taxon>Bacillati</taxon>
        <taxon>Bacillota</taxon>
        <taxon>Clostridia</taxon>
        <taxon>Eubacteriales</taxon>
        <taxon>Butyricicoccaceae</taxon>
        <taxon>Butyricicoccus</taxon>
    </lineage>
</organism>
<evidence type="ECO:0000256" key="1">
    <source>
        <dbReference type="SAM" id="SignalP"/>
    </source>
</evidence>
<evidence type="ECO:0000313" key="2">
    <source>
        <dbReference type="EMBL" id="GFO89671.1"/>
    </source>
</evidence>
<protein>
    <submittedName>
        <fullName evidence="2">Uncharacterized protein</fullName>
    </submittedName>
</protein>
<dbReference type="RefSeq" id="WP_117752375.1">
    <property type="nucleotide sequence ID" value="NZ_BLYJ01000078.1"/>
</dbReference>
<feature type="chain" id="PRO_5047123948" evidence="1">
    <location>
        <begin position="27"/>
        <end position="142"/>
    </location>
</feature>
<keyword evidence="1" id="KW-0732">Signal</keyword>
<feature type="signal peptide" evidence="1">
    <location>
        <begin position="1"/>
        <end position="26"/>
    </location>
</feature>
<comment type="caution">
    <text evidence="2">The sequence shown here is derived from an EMBL/GenBank/DDBJ whole genome shotgun (WGS) entry which is preliminary data.</text>
</comment>
<accession>A0ABQ1E3X2</accession>
<sequence>MKVKTIFGSILAGVLIINGVNVSANAADIAPQNVEHRDHVIELSLGRASGSFNMTVPAKSILRADKSFPLEAGETVTIKATYSPFSASVDFGLVDSKGKFHYLTVNNGTFDKTIKVDTRGNYVFAVRNNSSQSISVSGYVKY</sequence>
<name>A0ABQ1E3X2_9FIRM</name>
<proteinExistence type="predicted"/>
<reference evidence="2 3" key="1">
    <citation type="submission" date="2020-06" db="EMBL/GenBank/DDBJ databases">
        <title>Characterization of fructooligosaccharide metabolism and fructooligosaccharide-degrading enzymes in human commensal butyrate producers.</title>
        <authorList>
            <person name="Tanno H."/>
            <person name="Fujii T."/>
            <person name="Hirano K."/>
            <person name="Maeno S."/>
            <person name="Tonozuka T."/>
            <person name="Sakamoto M."/>
            <person name="Ohkuma M."/>
            <person name="Tochio T."/>
            <person name="Endo A."/>
        </authorList>
    </citation>
    <scope>NUCLEOTIDE SEQUENCE [LARGE SCALE GENOMIC DNA]</scope>
    <source>
        <strain evidence="2 3">JCM 31056</strain>
    </source>
</reference>
<dbReference type="EMBL" id="BLYJ01000078">
    <property type="protein sequence ID" value="GFO89671.1"/>
    <property type="molecule type" value="Genomic_DNA"/>
</dbReference>
<dbReference type="Proteomes" id="UP000620147">
    <property type="component" value="Unassembled WGS sequence"/>
</dbReference>